<protein>
    <submittedName>
        <fullName evidence="2">F-box/kelch-repeat protein-like</fullName>
    </submittedName>
</protein>
<proteinExistence type="predicted"/>
<dbReference type="InterPro" id="IPR001810">
    <property type="entry name" value="F-box_dom"/>
</dbReference>
<evidence type="ECO:0000313" key="3">
    <source>
        <dbReference type="Proteomes" id="UP000250235"/>
    </source>
</evidence>
<dbReference type="EMBL" id="KQ992334">
    <property type="protein sequence ID" value="KZV50796.1"/>
    <property type="molecule type" value="Genomic_DNA"/>
</dbReference>
<name>A0A2Z7D0Y1_9LAMI</name>
<dbReference type="SUPFAM" id="SSF81383">
    <property type="entry name" value="F-box domain"/>
    <property type="match status" value="1"/>
</dbReference>
<accession>A0A2Z7D0Y1</accession>
<dbReference type="InterPro" id="IPR017451">
    <property type="entry name" value="F-box-assoc_interact_dom"/>
</dbReference>
<dbReference type="OrthoDB" id="591557at2759"/>
<keyword evidence="3" id="KW-1185">Reference proteome</keyword>
<reference evidence="2 3" key="1">
    <citation type="journal article" date="2015" name="Proc. Natl. Acad. Sci. U.S.A.">
        <title>The resurrection genome of Boea hygrometrica: A blueprint for survival of dehydration.</title>
        <authorList>
            <person name="Xiao L."/>
            <person name="Yang G."/>
            <person name="Zhang L."/>
            <person name="Yang X."/>
            <person name="Zhao S."/>
            <person name="Ji Z."/>
            <person name="Zhou Q."/>
            <person name="Hu M."/>
            <person name="Wang Y."/>
            <person name="Chen M."/>
            <person name="Xu Y."/>
            <person name="Jin H."/>
            <person name="Xiao X."/>
            <person name="Hu G."/>
            <person name="Bao F."/>
            <person name="Hu Y."/>
            <person name="Wan P."/>
            <person name="Li L."/>
            <person name="Deng X."/>
            <person name="Kuang T."/>
            <person name="Xiang C."/>
            <person name="Zhu J.K."/>
            <person name="Oliver M.J."/>
            <person name="He Y."/>
        </authorList>
    </citation>
    <scope>NUCLEOTIDE SEQUENCE [LARGE SCALE GENOMIC DNA]</scope>
    <source>
        <strain evidence="3">cv. XS01</strain>
    </source>
</reference>
<dbReference type="InterPro" id="IPR050796">
    <property type="entry name" value="SCF_F-box_component"/>
</dbReference>
<evidence type="ECO:0000313" key="2">
    <source>
        <dbReference type="EMBL" id="KZV50796.1"/>
    </source>
</evidence>
<dbReference type="NCBIfam" id="TIGR01640">
    <property type="entry name" value="F_box_assoc_1"/>
    <property type="match status" value="2"/>
</dbReference>
<dbReference type="Pfam" id="PF07734">
    <property type="entry name" value="FBA_1"/>
    <property type="match status" value="2"/>
</dbReference>
<dbReference type="PANTHER" id="PTHR31672">
    <property type="entry name" value="BNACNNG10540D PROTEIN"/>
    <property type="match status" value="1"/>
</dbReference>
<gene>
    <name evidence="2" type="ORF">F511_11573</name>
</gene>
<organism evidence="2 3">
    <name type="scientific">Dorcoceras hygrometricum</name>
    <dbReference type="NCBI Taxonomy" id="472368"/>
    <lineage>
        <taxon>Eukaryota</taxon>
        <taxon>Viridiplantae</taxon>
        <taxon>Streptophyta</taxon>
        <taxon>Embryophyta</taxon>
        <taxon>Tracheophyta</taxon>
        <taxon>Spermatophyta</taxon>
        <taxon>Magnoliopsida</taxon>
        <taxon>eudicotyledons</taxon>
        <taxon>Gunneridae</taxon>
        <taxon>Pentapetalae</taxon>
        <taxon>asterids</taxon>
        <taxon>lamiids</taxon>
        <taxon>Lamiales</taxon>
        <taxon>Gesneriaceae</taxon>
        <taxon>Didymocarpoideae</taxon>
        <taxon>Trichosporeae</taxon>
        <taxon>Loxocarpinae</taxon>
        <taxon>Dorcoceras</taxon>
    </lineage>
</organism>
<dbReference type="Pfam" id="PF00646">
    <property type="entry name" value="F-box"/>
    <property type="match status" value="1"/>
</dbReference>
<dbReference type="Proteomes" id="UP000250235">
    <property type="component" value="Unassembled WGS sequence"/>
</dbReference>
<dbReference type="InterPro" id="IPR036047">
    <property type="entry name" value="F-box-like_dom_sf"/>
</dbReference>
<dbReference type="InterPro" id="IPR006527">
    <property type="entry name" value="F-box-assoc_dom_typ1"/>
</dbReference>
<feature type="domain" description="F-box" evidence="1">
    <location>
        <begin position="311"/>
        <end position="357"/>
    </location>
</feature>
<dbReference type="SMART" id="SM00256">
    <property type="entry name" value="FBOX"/>
    <property type="match status" value="1"/>
</dbReference>
<evidence type="ECO:0000259" key="1">
    <source>
        <dbReference type="PROSITE" id="PS50181"/>
    </source>
</evidence>
<dbReference type="CDD" id="cd22157">
    <property type="entry name" value="F-box_AtFBW1-like"/>
    <property type="match status" value="1"/>
</dbReference>
<dbReference type="AlphaFoldDB" id="A0A2Z7D0Y1"/>
<dbReference type="PANTHER" id="PTHR31672:SF13">
    <property type="entry name" value="F-BOX PROTEIN CPR30-LIKE"/>
    <property type="match status" value="1"/>
</dbReference>
<dbReference type="PROSITE" id="PS50181">
    <property type="entry name" value="FBOX"/>
    <property type="match status" value="1"/>
</dbReference>
<dbReference type="Gene3D" id="1.20.1280.50">
    <property type="match status" value="1"/>
</dbReference>
<sequence>MYAISLQSVIDGSFSSGPVYPPHDQNLRAQRVCFDRSLHEPDDVIWFEGSCNGLVFVSLSFETLILWNPATRKAKILPNSDTGEDFEYYGLGFGFGYDELHDDYKVVEFLSFERVVDAPTLEIQLKVYSLRANSWKTLSNWPGGYTFGGCGKFLNGSIYWSVQHFSGPIEWEIVSHDLATDTFSVLPLPAFGDDGGDADVNVVVKVLRGCLAICCERKTHMDIWLMKDCSMRESWSKVATIPFFLDFRDHEFRKPSPLFLSVDGKIVLNYGTNLSLYDPKNPCTHLFSNKFELETIAYSESLVSPNLEDEIVIGRTLPPELLTEILLRLPVKSLLRFTAVSKGWLSLISSTQFAKTHLKYATKNKLFTHDRLIFGSRTYPMDLITCSLHSAVADSGLSGSIYPEIDEHVQVQAVCWDYPIVEPDDVIWLLGSCHGLVCVSLLANTIMLWNPMTRRSKVLPDSGTEMDFEYIGLTYGFGYDELHDDYKVVEFFSFERVAGSHVLDIQVKVYSLKSNSWKTLSNWPGGYTFGGAGKFLNGAINWSVTHYDGPVEWEIVSQDLAMDTFTVLPLPDLGNDDVLIELKIINGYLAACCERNTHMDVWLMKEYGVRKSWTKVASIQFFLDLMENQYIRPCPLFLSADSRILINYGSNISVYDPGNPQIHHFSDSVDVVGITYSESLTSPNLEDDTSVQLDGLFDTVAF</sequence>